<comment type="caution">
    <text evidence="2">The sequence shown here is derived from an EMBL/GenBank/DDBJ whole genome shotgun (WGS) entry which is preliminary data.</text>
</comment>
<dbReference type="EMBL" id="JAQIPB010000001">
    <property type="protein sequence ID" value="MDA7415369.1"/>
    <property type="molecule type" value="Genomic_DNA"/>
</dbReference>
<evidence type="ECO:0000313" key="2">
    <source>
        <dbReference type="EMBL" id="MDA7415369.1"/>
    </source>
</evidence>
<keyword evidence="3" id="KW-1185">Reference proteome</keyword>
<dbReference type="AlphaFoldDB" id="A0AAE3SXW5"/>
<organism evidence="2 3">
    <name type="scientific">Xenophilus arseniciresistens</name>
    <dbReference type="NCBI Taxonomy" id="1283306"/>
    <lineage>
        <taxon>Bacteria</taxon>
        <taxon>Pseudomonadati</taxon>
        <taxon>Pseudomonadota</taxon>
        <taxon>Betaproteobacteria</taxon>
        <taxon>Burkholderiales</taxon>
        <taxon>Comamonadaceae</taxon>
        <taxon>Xenophilus</taxon>
    </lineage>
</organism>
<keyword evidence="1" id="KW-1133">Transmembrane helix</keyword>
<evidence type="ECO:0000313" key="3">
    <source>
        <dbReference type="Proteomes" id="UP001212602"/>
    </source>
</evidence>
<keyword evidence="1" id="KW-0472">Membrane</keyword>
<feature type="transmembrane region" description="Helical" evidence="1">
    <location>
        <begin position="21"/>
        <end position="42"/>
    </location>
</feature>
<protein>
    <submittedName>
        <fullName evidence="2">Uncharacterized protein</fullName>
    </submittedName>
</protein>
<dbReference type="RefSeq" id="WP_271426626.1">
    <property type="nucleotide sequence ID" value="NZ_JAQIPB010000001.1"/>
</dbReference>
<dbReference type="Proteomes" id="UP001212602">
    <property type="component" value="Unassembled WGS sequence"/>
</dbReference>
<accession>A0AAE3SXW5</accession>
<proteinExistence type="predicted"/>
<gene>
    <name evidence="2" type="ORF">PGB34_03240</name>
</gene>
<name>A0AAE3SXW5_9BURK</name>
<sequence length="44" mass="4713">MTDPSKTSKPVPVSSARNGYLNTRTLTVGGVILLVLLVAIFVPW</sequence>
<reference evidence="2" key="1">
    <citation type="submission" date="2023-01" db="EMBL/GenBank/DDBJ databases">
        <title>Xenophilus mangrovi sp. nov., isolated from soil of Mangrove nature reserve.</title>
        <authorList>
            <person name="Xu S."/>
            <person name="Liu Z."/>
            <person name="Xu Y."/>
        </authorList>
    </citation>
    <scope>NUCLEOTIDE SEQUENCE</scope>
    <source>
        <strain evidence="2">YW8</strain>
    </source>
</reference>
<evidence type="ECO:0000256" key="1">
    <source>
        <dbReference type="SAM" id="Phobius"/>
    </source>
</evidence>
<keyword evidence="1" id="KW-0812">Transmembrane</keyword>